<comment type="caution">
    <text evidence="2">The sequence shown here is derived from an EMBL/GenBank/DDBJ whole genome shotgun (WGS) entry which is preliminary data.</text>
</comment>
<reference evidence="2" key="1">
    <citation type="submission" date="2022-03" db="EMBL/GenBank/DDBJ databases">
        <title>Genomic analyses of argali, domestic sheep and their hybrids provide insights into chromosomal evolution, heterosis and genetic basis of agronomic traits.</title>
        <authorList>
            <person name="Li M."/>
        </authorList>
    </citation>
    <scope>NUCLEOTIDE SEQUENCE</scope>
    <source>
        <strain evidence="2">CAU-MHL-2022a</strain>
        <tissue evidence="2">Skin</tissue>
    </source>
</reference>
<evidence type="ECO:0000313" key="2">
    <source>
        <dbReference type="EMBL" id="KAI4549876.1"/>
    </source>
</evidence>
<keyword evidence="3" id="KW-1185">Reference proteome</keyword>
<organism evidence="2 3">
    <name type="scientific">Ovis ammon polii</name>
    <dbReference type="NCBI Taxonomy" id="230172"/>
    <lineage>
        <taxon>Eukaryota</taxon>
        <taxon>Metazoa</taxon>
        <taxon>Chordata</taxon>
        <taxon>Craniata</taxon>
        <taxon>Vertebrata</taxon>
        <taxon>Euteleostomi</taxon>
        <taxon>Mammalia</taxon>
        <taxon>Eutheria</taxon>
        <taxon>Laurasiatheria</taxon>
        <taxon>Artiodactyla</taxon>
        <taxon>Ruminantia</taxon>
        <taxon>Pecora</taxon>
        <taxon>Bovidae</taxon>
        <taxon>Caprinae</taxon>
        <taxon>Ovis</taxon>
    </lineage>
</organism>
<dbReference type="AlphaFoldDB" id="A0AAD4UPB3"/>
<name>A0AAD4UPB3_OVIAM</name>
<proteinExistence type="predicted"/>
<gene>
    <name evidence="2" type="ORF">MG293_002206</name>
</gene>
<dbReference type="EMBL" id="JAKZEL010000001">
    <property type="protein sequence ID" value="KAI4549876.1"/>
    <property type="molecule type" value="Genomic_DNA"/>
</dbReference>
<accession>A0AAD4UPB3</accession>
<feature type="region of interest" description="Disordered" evidence="1">
    <location>
        <begin position="1"/>
        <end position="66"/>
    </location>
</feature>
<protein>
    <submittedName>
        <fullName evidence="2">Uncharacterized protein</fullName>
    </submittedName>
</protein>
<dbReference type="Proteomes" id="UP001214576">
    <property type="component" value="Unassembled WGS sequence"/>
</dbReference>
<evidence type="ECO:0000256" key="1">
    <source>
        <dbReference type="SAM" id="MobiDB-lite"/>
    </source>
</evidence>
<sequence length="128" mass="13836">MPPHGDATLKSDACHPQAEGGGPLAPRQSEAHTQREAQLQGGEGTERSNITETLDPADPDARWSLSSPSCEQTLLLLSSPPDLPCSAFSAWVHHSTTPLDVLHLYPSRDACSQITAFKVIFNYSCLLR</sequence>
<evidence type="ECO:0000313" key="3">
    <source>
        <dbReference type="Proteomes" id="UP001214576"/>
    </source>
</evidence>